<dbReference type="EMBL" id="JARJCM010000119">
    <property type="protein sequence ID" value="KAJ7027841.1"/>
    <property type="molecule type" value="Genomic_DNA"/>
</dbReference>
<organism evidence="1 2">
    <name type="scientific">Mycena alexandri</name>
    <dbReference type="NCBI Taxonomy" id="1745969"/>
    <lineage>
        <taxon>Eukaryota</taxon>
        <taxon>Fungi</taxon>
        <taxon>Dikarya</taxon>
        <taxon>Basidiomycota</taxon>
        <taxon>Agaricomycotina</taxon>
        <taxon>Agaricomycetes</taxon>
        <taxon>Agaricomycetidae</taxon>
        <taxon>Agaricales</taxon>
        <taxon>Marasmiineae</taxon>
        <taxon>Mycenaceae</taxon>
        <taxon>Mycena</taxon>
    </lineage>
</organism>
<dbReference type="Proteomes" id="UP001218188">
    <property type="component" value="Unassembled WGS sequence"/>
</dbReference>
<accession>A0AAD6SGY6</accession>
<protein>
    <submittedName>
        <fullName evidence="1">Uncharacterized protein</fullName>
    </submittedName>
</protein>
<reference evidence="1" key="1">
    <citation type="submission" date="2023-03" db="EMBL/GenBank/DDBJ databases">
        <title>Massive genome expansion in bonnet fungi (Mycena s.s.) driven by repeated elements and novel gene families across ecological guilds.</title>
        <authorList>
            <consortium name="Lawrence Berkeley National Laboratory"/>
            <person name="Harder C.B."/>
            <person name="Miyauchi S."/>
            <person name="Viragh M."/>
            <person name="Kuo A."/>
            <person name="Thoen E."/>
            <person name="Andreopoulos B."/>
            <person name="Lu D."/>
            <person name="Skrede I."/>
            <person name="Drula E."/>
            <person name="Henrissat B."/>
            <person name="Morin E."/>
            <person name="Kohler A."/>
            <person name="Barry K."/>
            <person name="LaButti K."/>
            <person name="Morin E."/>
            <person name="Salamov A."/>
            <person name="Lipzen A."/>
            <person name="Mereny Z."/>
            <person name="Hegedus B."/>
            <person name="Baldrian P."/>
            <person name="Stursova M."/>
            <person name="Weitz H."/>
            <person name="Taylor A."/>
            <person name="Grigoriev I.V."/>
            <person name="Nagy L.G."/>
            <person name="Martin F."/>
            <person name="Kauserud H."/>
        </authorList>
    </citation>
    <scope>NUCLEOTIDE SEQUENCE</scope>
    <source>
        <strain evidence="1">CBHHK200</strain>
    </source>
</reference>
<evidence type="ECO:0000313" key="2">
    <source>
        <dbReference type="Proteomes" id="UP001218188"/>
    </source>
</evidence>
<gene>
    <name evidence="1" type="ORF">C8F04DRAFT_1189237</name>
</gene>
<dbReference type="AlphaFoldDB" id="A0AAD6SGY6"/>
<proteinExistence type="predicted"/>
<sequence>MYRGKGKITVTSSSARVRMHGVGRSIHGRATRKDEALGRKGLQAHKKKLRLFLKLHAFGYGVHYVQLVPEPPEYFREFIGTGELGVEFAVGGGGGVDKINVGIVDGEVPMMR</sequence>
<comment type="caution">
    <text evidence="1">The sequence shown here is derived from an EMBL/GenBank/DDBJ whole genome shotgun (WGS) entry which is preliminary data.</text>
</comment>
<evidence type="ECO:0000313" key="1">
    <source>
        <dbReference type="EMBL" id="KAJ7027841.1"/>
    </source>
</evidence>
<name>A0AAD6SGY6_9AGAR</name>
<keyword evidence="2" id="KW-1185">Reference proteome</keyword>